<keyword evidence="3" id="KW-0690">Ribosome biogenesis</keyword>
<feature type="compositionally biased region" description="Acidic residues" evidence="6">
    <location>
        <begin position="291"/>
        <end position="303"/>
    </location>
</feature>
<feature type="compositionally biased region" description="Basic and acidic residues" evidence="6">
    <location>
        <begin position="304"/>
        <end position="317"/>
    </location>
</feature>
<feature type="compositionally biased region" description="Basic and acidic residues" evidence="6">
    <location>
        <begin position="240"/>
        <end position="253"/>
    </location>
</feature>
<evidence type="ECO:0000256" key="4">
    <source>
        <dbReference type="ARBA" id="ARBA00023054"/>
    </source>
</evidence>
<dbReference type="GO" id="GO:0005730">
    <property type="term" value="C:nucleolus"/>
    <property type="evidence" value="ECO:0007669"/>
    <property type="project" value="UniProtKB-SubCell"/>
</dbReference>
<feature type="compositionally biased region" description="Acidic residues" evidence="6">
    <location>
        <begin position="83"/>
        <end position="127"/>
    </location>
</feature>
<keyword evidence="5" id="KW-0539">Nucleus</keyword>
<organism evidence="7 8">
    <name type="scientific">Coleophoma cylindrospora</name>
    <dbReference type="NCBI Taxonomy" id="1849047"/>
    <lineage>
        <taxon>Eukaryota</taxon>
        <taxon>Fungi</taxon>
        <taxon>Dikarya</taxon>
        <taxon>Ascomycota</taxon>
        <taxon>Pezizomycotina</taxon>
        <taxon>Leotiomycetes</taxon>
        <taxon>Helotiales</taxon>
        <taxon>Dermateaceae</taxon>
        <taxon>Coleophoma</taxon>
    </lineage>
</organism>
<dbReference type="AlphaFoldDB" id="A0A3D8SQK6"/>
<name>A0A3D8SQK6_9HELO</name>
<gene>
    <name evidence="7" type="ORF">BP6252_00604</name>
</gene>
<proteinExistence type="inferred from homology"/>
<evidence type="ECO:0000313" key="7">
    <source>
        <dbReference type="EMBL" id="RDW88572.1"/>
    </source>
</evidence>
<dbReference type="STRING" id="1849047.A0A3D8SQK6"/>
<feature type="compositionally biased region" description="Basic and acidic residues" evidence="6">
    <location>
        <begin position="263"/>
        <end position="278"/>
    </location>
</feature>
<dbReference type="EMBL" id="PDLM01000001">
    <property type="protein sequence ID" value="RDW88572.1"/>
    <property type="molecule type" value="Genomic_DNA"/>
</dbReference>
<feature type="compositionally biased region" description="Basic residues" evidence="6">
    <location>
        <begin position="351"/>
        <end position="373"/>
    </location>
</feature>
<dbReference type="Pfam" id="PF05890">
    <property type="entry name" value="Ebp2"/>
    <property type="match status" value="1"/>
</dbReference>
<keyword evidence="8" id="KW-1185">Reference proteome</keyword>
<protein>
    <submittedName>
        <fullName evidence="7">Uncharacterized protein</fullName>
    </submittedName>
</protein>
<evidence type="ECO:0000313" key="8">
    <source>
        <dbReference type="Proteomes" id="UP000256645"/>
    </source>
</evidence>
<dbReference type="Proteomes" id="UP000256645">
    <property type="component" value="Unassembled WGS sequence"/>
</dbReference>
<dbReference type="GO" id="GO:0042273">
    <property type="term" value="P:ribosomal large subunit biogenesis"/>
    <property type="evidence" value="ECO:0007669"/>
    <property type="project" value="TreeGrafter"/>
</dbReference>
<evidence type="ECO:0000256" key="3">
    <source>
        <dbReference type="ARBA" id="ARBA00022517"/>
    </source>
</evidence>
<comment type="caution">
    <text evidence="7">The sequence shown here is derived from an EMBL/GenBank/DDBJ whole genome shotgun (WGS) entry which is preliminary data.</text>
</comment>
<reference evidence="7 8" key="1">
    <citation type="journal article" date="2018" name="IMA Fungus">
        <title>IMA Genome-F 9: Draft genome sequence of Annulohypoxylon stygium, Aspergillus mulundensis, Berkeleyomyces basicola (syn. Thielaviopsis basicola), Ceratocystis smalleyi, two Cercospora beticola strains, Coleophoma cylindrospora, Fusarium fracticaudum, Phialophora cf. hyalina, and Morchella septimelata.</title>
        <authorList>
            <person name="Wingfield B.D."/>
            <person name="Bills G.F."/>
            <person name="Dong Y."/>
            <person name="Huang W."/>
            <person name="Nel W.J."/>
            <person name="Swalarsk-Parry B.S."/>
            <person name="Vaghefi N."/>
            <person name="Wilken P.M."/>
            <person name="An Z."/>
            <person name="de Beer Z.W."/>
            <person name="De Vos L."/>
            <person name="Chen L."/>
            <person name="Duong T.A."/>
            <person name="Gao Y."/>
            <person name="Hammerbacher A."/>
            <person name="Kikkert J.R."/>
            <person name="Li Y."/>
            <person name="Li H."/>
            <person name="Li K."/>
            <person name="Li Q."/>
            <person name="Liu X."/>
            <person name="Ma X."/>
            <person name="Naidoo K."/>
            <person name="Pethybridge S.J."/>
            <person name="Sun J."/>
            <person name="Steenkamp E.T."/>
            <person name="van der Nest M.A."/>
            <person name="van Wyk S."/>
            <person name="Wingfield M.J."/>
            <person name="Xiong C."/>
            <person name="Yue Q."/>
            <person name="Zhang X."/>
        </authorList>
    </citation>
    <scope>NUCLEOTIDE SEQUENCE [LARGE SCALE GENOMIC DNA]</scope>
    <source>
        <strain evidence="7 8">BP6252</strain>
    </source>
</reference>
<dbReference type="InterPro" id="IPR008610">
    <property type="entry name" value="Ebp2"/>
</dbReference>
<dbReference type="GO" id="GO:0030687">
    <property type="term" value="C:preribosome, large subunit precursor"/>
    <property type="evidence" value="ECO:0007669"/>
    <property type="project" value="TreeGrafter"/>
</dbReference>
<evidence type="ECO:0000256" key="5">
    <source>
        <dbReference type="ARBA" id="ARBA00023242"/>
    </source>
</evidence>
<feature type="compositionally biased region" description="Basic residues" evidence="6">
    <location>
        <begin position="22"/>
        <end position="38"/>
    </location>
</feature>
<accession>A0A3D8SQK6</accession>
<evidence type="ECO:0000256" key="1">
    <source>
        <dbReference type="ARBA" id="ARBA00004604"/>
    </source>
</evidence>
<dbReference type="OrthoDB" id="443772at2759"/>
<dbReference type="PANTHER" id="PTHR13028">
    <property type="entry name" value="RRNA PROCESSING PROTEIN EBNA1-BINDING PROTEIN-RELATED"/>
    <property type="match status" value="1"/>
</dbReference>
<feature type="compositionally biased region" description="Basic residues" evidence="6">
    <location>
        <begin position="318"/>
        <end position="336"/>
    </location>
</feature>
<feature type="region of interest" description="Disordered" evidence="6">
    <location>
        <begin position="240"/>
        <end position="373"/>
    </location>
</feature>
<dbReference type="PANTHER" id="PTHR13028:SF0">
    <property type="entry name" value="RRNA-PROCESSING PROTEIN EBP2-RELATED"/>
    <property type="match status" value="1"/>
</dbReference>
<comment type="similarity">
    <text evidence="2">Belongs to the EBP2 family.</text>
</comment>
<evidence type="ECO:0000256" key="6">
    <source>
        <dbReference type="SAM" id="MobiDB-lite"/>
    </source>
</evidence>
<feature type="compositionally biased region" description="Acidic residues" evidence="6">
    <location>
        <begin position="43"/>
        <end position="73"/>
    </location>
</feature>
<sequence length="373" mass="41525">MVNKSKLKMALVAEKGVDFKKLNQKKQQKLARKEKKGKSAAEGEWEDVEAEGEEDDGESADEEEVQDESDDEAEQPKEIDFAGIDESDSESSDDEGEGIEGDGASDDEDDEDIPMSDLEDLDDEEKEDMIPHQRLTINNTTALTAALKRIALPISKLPFSEHQSITTSEPVKIEDVSDDLNRELAFYAQSLSAVQEARGLFKKEGVPFTRPTDYFAEMVKADEHMAKIKAKLIDEAAGKKASADARKQRDLKKFGKQVQVAKLQERQKETKQTMDKIKLLKRKRQGADTDTTNEADLFDVALEEETKPSRGDRENRPNKRAKKDAKFGHGGKKRFGKSGDAASTGDIRGFSSKKMKGQTKSRPGKARRAGARK</sequence>
<dbReference type="GO" id="GO:0006364">
    <property type="term" value="P:rRNA processing"/>
    <property type="evidence" value="ECO:0007669"/>
    <property type="project" value="TreeGrafter"/>
</dbReference>
<keyword evidence="4" id="KW-0175">Coiled coil</keyword>
<comment type="subcellular location">
    <subcellularLocation>
        <location evidence="1">Nucleus</location>
        <location evidence="1">Nucleolus</location>
    </subcellularLocation>
</comment>
<dbReference type="GO" id="GO:0034399">
    <property type="term" value="C:nuclear periphery"/>
    <property type="evidence" value="ECO:0007669"/>
    <property type="project" value="TreeGrafter"/>
</dbReference>
<evidence type="ECO:0000256" key="2">
    <source>
        <dbReference type="ARBA" id="ARBA00007336"/>
    </source>
</evidence>
<feature type="region of interest" description="Disordered" evidence="6">
    <location>
        <begin position="17"/>
        <end position="134"/>
    </location>
</feature>